<feature type="region of interest" description="Disordered" evidence="1">
    <location>
        <begin position="86"/>
        <end position="115"/>
    </location>
</feature>
<organism evidence="2 3">
    <name type="scientific">Ensete ventricosum</name>
    <name type="common">Abyssinian banana</name>
    <name type="synonym">Musa ensete</name>
    <dbReference type="NCBI Taxonomy" id="4639"/>
    <lineage>
        <taxon>Eukaryota</taxon>
        <taxon>Viridiplantae</taxon>
        <taxon>Streptophyta</taxon>
        <taxon>Embryophyta</taxon>
        <taxon>Tracheophyta</taxon>
        <taxon>Spermatophyta</taxon>
        <taxon>Magnoliopsida</taxon>
        <taxon>Liliopsida</taxon>
        <taxon>Zingiberales</taxon>
        <taxon>Musaceae</taxon>
        <taxon>Ensete</taxon>
    </lineage>
</organism>
<feature type="region of interest" description="Disordered" evidence="1">
    <location>
        <begin position="33"/>
        <end position="56"/>
    </location>
</feature>
<accession>A0AAV8QYH1</accession>
<keyword evidence="3" id="KW-1185">Reference proteome</keyword>
<dbReference type="Proteomes" id="UP001222027">
    <property type="component" value="Unassembled WGS sequence"/>
</dbReference>
<comment type="caution">
    <text evidence="2">The sequence shown here is derived from an EMBL/GenBank/DDBJ whole genome shotgun (WGS) entry which is preliminary data.</text>
</comment>
<gene>
    <name evidence="2" type="ORF">OPV22_018358</name>
</gene>
<reference evidence="2 3" key="1">
    <citation type="submission" date="2022-12" db="EMBL/GenBank/DDBJ databases">
        <title>Chromosome-scale assembly of the Ensete ventricosum genome.</title>
        <authorList>
            <person name="Dussert Y."/>
            <person name="Stocks J."/>
            <person name="Wendawek A."/>
            <person name="Woldeyes F."/>
            <person name="Nichols R.A."/>
            <person name="Borrell J.S."/>
        </authorList>
    </citation>
    <scope>NUCLEOTIDE SEQUENCE [LARGE SCALE GENOMIC DNA]</scope>
    <source>
        <strain evidence="3">cv. Maze</strain>
        <tissue evidence="2">Seeds</tissue>
    </source>
</reference>
<dbReference type="EMBL" id="JAQQAF010000005">
    <property type="protein sequence ID" value="KAJ8485873.1"/>
    <property type="molecule type" value="Genomic_DNA"/>
</dbReference>
<name>A0AAV8QYH1_ENSVE</name>
<evidence type="ECO:0000313" key="3">
    <source>
        <dbReference type="Proteomes" id="UP001222027"/>
    </source>
</evidence>
<sequence>MRGTKEYMAPEWALNRPITAEVDVYGQLLRRASSRDGEGRRVSDRAEADGKEDSRSLVAELKEQLASGDASRVGDVVDRRLNWAVLQPRPGGGHGEHSSVVLGGGGAQQKADDHV</sequence>
<evidence type="ECO:0000256" key="1">
    <source>
        <dbReference type="SAM" id="MobiDB-lite"/>
    </source>
</evidence>
<protein>
    <recommendedName>
        <fullName evidence="4">Protein kinase domain-containing protein</fullName>
    </recommendedName>
</protein>
<evidence type="ECO:0000313" key="2">
    <source>
        <dbReference type="EMBL" id="KAJ8485873.1"/>
    </source>
</evidence>
<dbReference type="AlphaFoldDB" id="A0AAV8QYH1"/>
<evidence type="ECO:0008006" key="4">
    <source>
        <dbReference type="Google" id="ProtNLM"/>
    </source>
</evidence>
<proteinExistence type="predicted"/>